<gene>
    <name evidence="3" type="ORF">CBP12_01595</name>
</gene>
<evidence type="ECO:0000313" key="3">
    <source>
        <dbReference type="EMBL" id="ART79002.1"/>
    </source>
</evidence>
<proteinExistence type="predicted"/>
<dbReference type="RefSeq" id="WP_086962324.1">
    <property type="nucleotide sequence ID" value="NZ_CP021376.1"/>
</dbReference>
<dbReference type="EMBL" id="CP021376">
    <property type="protein sequence ID" value="ART79002.1"/>
    <property type="molecule type" value="Genomic_DNA"/>
</dbReference>
<name>A0A1Y0CUN8_9GAMM</name>
<feature type="transmembrane region" description="Helical" evidence="2">
    <location>
        <begin position="41"/>
        <end position="67"/>
    </location>
</feature>
<feature type="region of interest" description="Disordered" evidence="1">
    <location>
        <begin position="72"/>
        <end position="93"/>
    </location>
</feature>
<feature type="compositionally biased region" description="Basic and acidic residues" evidence="1">
    <location>
        <begin position="83"/>
        <end position="93"/>
    </location>
</feature>
<dbReference type="KEGG" id="ocm:CBP12_01595"/>
<keyword evidence="2" id="KW-1133">Transmembrane helix</keyword>
<keyword evidence="2" id="KW-0812">Transmembrane</keyword>
<evidence type="ECO:0000256" key="2">
    <source>
        <dbReference type="SAM" id="Phobius"/>
    </source>
</evidence>
<feature type="transmembrane region" description="Helical" evidence="2">
    <location>
        <begin position="12"/>
        <end position="29"/>
    </location>
</feature>
<reference evidence="4" key="1">
    <citation type="submission" date="2017-05" db="EMBL/GenBank/DDBJ databases">
        <authorList>
            <person name="Sung H."/>
        </authorList>
    </citation>
    <scope>NUCLEOTIDE SEQUENCE [LARGE SCALE GENOMIC DNA]</scope>
    <source>
        <strain evidence="4">AMac2203</strain>
    </source>
</reference>
<sequence length="93" mass="10403">MTDKKVIRWLKILMIFGFALIILGAYLHLSDYTKAMGVQGILLSAGCVAVGMVLSLPTKMYLTFVFMNRENDKSSARRLASSAEREEKAKTRS</sequence>
<evidence type="ECO:0000256" key="1">
    <source>
        <dbReference type="SAM" id="MobiDB-lite"/>
    </source>
</evidence>
<accession>A0A1Y0CUN8</accession>
<evidence type="ECO:0000313" key="4">
    <source>
        <dbReference type="Proteomes" id="UP000243793"/>
    </source>
</evidence>
<keyword evidence="2" id="KW-0472">Membrane</keyword>
<organism evidence="3 4">
    <name type="scientific">Oceanisphaera avium</name>
    <dbReference type="NCBI Taxonomy" id="1903694"/>
    <lineage>
        <taxon>Bacteria</taxon>
        <taxon>Pseudomonadati</taxon>
        <taxon>Pseudomonadota</taxon>
        <taxon>Gammaproteobacteria</taxon>
        <taxon>Aeromonadales</taxon>
        <taxon>Aeromonadaceae</taxon>
        <taxon>Oceanisphaera</taxon>
    </lineage>
</organism>
<dbReference type="OrthoDB" id="5772852at2"/>
<dbReference type="AlphaFoldDB" id="A0A1Y0CUN8"/>
<dbReference type="Proteomes" id="UP000243793">
    <property type="component" value="Chromosome"/>
</dbReference>
<keyword evidence="4" id="KW-1185">Reference proteome</keyword>
<protein>
    <submittedName>
        <fullName evidence="3">Uncharacterized protein</fullName>
    </submittedName>
</protein>